<evidence type="ECO:0000313" key="5">
    <source>
        <dbReference type="EMBL" id="MXV51354.1"/>
    </source>
</evidence>
<keyword evidence="1" id="KW-0677">Repeat</keyword>
<feature type="chain" id="PRO_5029571361" evidence="4">
    <location>
        <begin position="21"/>
        <end position="213"/>
    </location>
</feature>
<feature type="repeat" description="TPR" evidence="3">
    <location>
        <begin position="61"/>
        <end position="94"/>
    </location>
</feature>
<proteinExistence type="predicted"/>
<keyword evidence="6" id="KW-1185">Reference proteome</keyword>
<dbReference type="RefSeq" id="WP_160844530.1">
    <property type="nucleotide sequence ID" value="NZ_WVHT01000004.1"/>
</dbReference>
<keyword evidence="4" id="KW-0732">Signal</keyword>
<dbReference type="AlphaFoldDB" id="A0A7K1Y9V8"/>
<evidence type="ECO:0000256" key="3">
    <source>
        <dbReference type="PROSITE-ProRule" id="PRU00339"/>
    </source>
</evidence>
<reference evidence="5 6" key="1">
    <citation type="submission" date="2019-11" db="EMBL/GenBank/DDBJ databases">
        <title>Pedobacter sp. HMF7647 Genome sequencing and assembly.</title>
        <authorList>
            <person name="Kang H."/>
            <person name="Kim H."/>
            <person name="Joh K."/>
        </authorList>
    </citation>
    <scope>NUCLEOTIDE SEQUENCE [LARGE SCALE GENOMIC DNA]</scope>
    <source>
        <strain evidence="5 6">HMF7647</strain>
    </source>
</reference>
<name>A0A7K1Y9V8_9SPHI</name>
<dbReference type="Proteomes" id="UP000466586">
    <property type="component" value="Unassembled WGS sequence"/>
</dbReference>
<dbReference type="InterPro" id="IPR019734">
    <property type="entry name" value="TPR_rpt"/>
</dbReference>
<dbReference type="Pfam" id="PF13181">
    <property type="entry name" value="TPR_8"/>
    <property type="match status" value="1"/>
</dbReference>
<keyword evidence="2 3" id="KW-0802">TPR repeat</keyword>
<feature type="signal peptide" evidence="4">
    <location>
        <begin position="1"/>
        <end position="20"/>
    </location>
</feature>
<organism evidence="5 6">
    <name type="scientific">Hufsiella arboris</name>
    <dbReference type="NCBI Taxonomy" id="2695275"/>
    <lineage>
        <taxon>Bacteria</taxon>
        <taxon>Pseudomonadati</taxon>
        <taxon>Bacteroidota</taxon>
        <taxon>Sphingobacteriia</taxon>
        <taxon>Sphingobacteriales</taxon>
        <taxon>Sphingobacteriaceae</taxon>
        <taxon>Hufsiella</taxon>
    </lineage>
</organism>
<evidence type="ECO:0000313" key="6">
    <source>
        <dbReference type="Proteomes" id="UP000466586"/>
    </source>
</evidence>
<gene>
    <name evidence="5" type="ORF">GS399_10270</name>
</gene>
<dbReference type="PANTHER" id="PTHR44858">
    <property type="entry name" value="TETRATRICOPEPTIDE REPEAT PROTEIN 6"/>
    <property type="match status" value="1"/>
</dbReference>
<dbReference type="PROSITE" id="PS50005">
    <property type="entry name" value="TPR"/>
    <property type="match status" value="1"/>
</dbReference>
<dbReference type="SMART" id="SM00028">
    <property type="entry name" value="TPR"/>
    <property type="match status" value="2"/>
</dbReference>
<dbReference type="Gene3D" id="1.25.40.10">
    <property type="entry name" value="Tetratricopeptide repeat domain"/>
    <property type="match status" value="2"/>
</dbReference>
<evidence type="ECO:0000256" key="1">
    <source>
        <dbReference type="ARBA" id="ARBA00022737"/>
    </source>
</evidence>
<dbReference type="EMBL" id="WVHT01000004">
    <property type="protein sequence ID" value="MXV51354.1"/>
    <property type="molecule type" value="Genomic_DNA"/>
</dbReference>
<protein>
    <submittedName>
        <fullName evidence="5">Tetratricopeptide repeat protein</fullName>
    </submittedName>
</protein>
<dbReference type="InterPro" id="IPR050498">
    <property type="entry name" value="Ycf3"/>
</dbReference>
<dbReference type="SUPFAM" id="SSF48452">
    <property type="entry name" value="TPR-like"/>
    <property type="match status" value="1"/>
</dbReference>
<comment type="caution">
    <text evidence="5">The sequence shown here is derived from an EMBL/GenBank/DDBJ whole genome shotgun (WGS) entry which is preliminary data.</text>
</comment>
<dbReference type="PANTHER" id="PTHR44858:SF1">
    <property type="entry name" value="UDP-N-ACETYLGLUCOSAMINE--PEPTIDE N-ACETYLGLUCOSAMINYLTRANSFERASE SPINDLY-RELATED"/>
    <property type="match status" value="1"/>
</dbReference>
<accession>A0A7K1Y9V8</accession>
<sequence>MKPISSVFLFFIAIAGVASAQQTKDTTNPYVKLGQKALLDGDFKLAVSNLEKSLPTDSNNASVLYMLGYSYYHSANYPKAVTSFSKVVSLRPQEVSAYYYRGKARNILATQMNTQLTPVEKEKLLQASIRDFTKAIELNAEDMKFYQNRAIANRDYGILKSQKVPKFYDKSTAANAYKSCIADLQHILDLNPARTDIQAEMKKAKVYLANLDN</sequence>
<evidence type="ECO:0000256" key="4">
    <source>
        <dbReference type="SAM" id="SignalP"/>
    </source>
</evidence>
<dbReference type="InterPro" id="IPR011990">
    <property type="entry name" value="TPR-like_helical_dom_sf"/>
</dbReference>
<evidence type="ECO:0000256" key="2">
    <source>
        <dbReference type="ARBA" id="ARBA00022803"/>
    </source>
</evidence>